<evidence type="ECO:0000256" key="3">
    <source>
        <dbReference type="ARBA" id="ARBA00022692"/>
    </source>
</evidence>
<evidence type="ECO:0000313" key="9">
    <source>
        <dbReference type="Proteomes" id="UP000246744"/>
    </source>
</evidence>
<feature type="transmembrane region" description="Helical" evidence="6">
    <location>
        <begin position="287"/>
        <end position="305"/>
    </location>
</feature>
<accession>A0A317PWK2</accession>
<feature type="transmembrane region" description="Helical" evidence="6">
    <location>
        <begin position="155"/>
        <end position="174"/>
    </location>
</feature>
<dbReference type="InterPro" id="IPR011701">
    <property type="entry name" value="MFS"/>
</dbReference>
<dbReference type="RefSeq" id="WP_110026784.1">
    <property type="nucleotide sequence ID" value="NZ_QGTS01000009.1"/>
</dbReference>
<feature type="transmembrane region" description="Helical" evidence="6">
    <location>
        <begin position="39"/>
        <end position="57"/>
    </location>
</feature>
<comment type="subcellular location">
    <subcellularLocation>
        <location evidence="1">Membrane</location>
        <topology evidence="1">Multi-pass membrane protein</topology>
    </subcellularLocation>
</comment>
<comment type="caution">
    <text evidence="8">The sequence shown here is derived from an EMBL/GenBank/DDBJ whole genome shotgun (WGS) entry which is preliminary data.</text>
</comment>
<reference evidence="8 9" key="1">
    <citation type="submission" date="2018-05" db="EMBL/GenBank/DDBJ databases">
        <title>Genomic Encyclopedia of Type Strains, Phase IV (KMG-IV): sequencing the most valuable type-strain genomes for metagenomic binning, comparative biology and taxonomic classification.</title>
        <authorList>
            <person name="Goeker M."/>
        </authorList>
    </citation>
    <scope>NUCLEOTIDE SEQUENCE [LARGE SCALE GENOMIC DNA]</scope>
    <source>
        <strain evidence="8 9">DSM 19579</strain>
    </source>
</reference>
<dbReference type="OrthoDB" id="9810941at2"/>
<feature type="transmembrane region" description="Helical" evidence="6">
    <location>
        <begin position="93"/>
        <end position="118"/>
    </location>
</feature>
<dbReference type="GO" id="GO:0022857">
    <property type="term" value="F:transmembrane transporter activity"/>
    <property type="evidence" value="ECO:0007669"/>
    <property type="project" value="InterPro"/>
</dbReference>
<feature type="transmembrane region" description="Helical" evidence="6">
    <location>
        <begin position="231"/>
        <end position="250"/>
    </location>
</feature>
<feature type="transmembrane region" description="Helical" evidence="6">
    <location>
        <begin position="69"/>
        <end position="87"/>
    </location>
</feature>
<dbReference type="InterPro" id="IPR051788">
    <property type="entry name" value="MFS_Transporter"/>
</dbReference>
<name>A0A317PWK2_9ENTR</name>
<organism evidence="8 9">
    <name type="scientific">Mangrovibacter plantisponsor</name>
    <dbReference type="NCBI Taxonomy" id="451513"/>
    <lineage>
        <taxon>Bacteria</taxon>
        <taxon>Pseudomonadati</taxon>
        <taxon>Pseudomonadota</taxon>
        <taxon>Gammaproteobacteria</taxon>
        <taxon>Enterobacterales</taxon>
        <taxon>Enterobacteriaceae</taxon>
        <taxon>Mangrovibacter</taxon>
    </lineage>
</organism>
<feature type="transmembrane region" description="Helical" evidence="6">
    <location>
        <begin position="317"/>
        <end position="341"/>
    </location>
</feature>
<keyword evidence="2" id="KW-1003">Cell membrane</keyword>
<feature type="transmembrane region" description="Helical" evidence="6">
    <location>
        <begin position="262"/>
        <end position="281"/>
    </location>
</feature>
<proteinExistence type="predicted"/>
<dbReference type="GO" id="GO:0016020">
    <property type="term" value="C:membrane"/>
    <property type="evidence" value="ECO:0007669"/>
    <property type="project" value="UniProtKB-SubCell"/>
</dbReference>
<evidence type="ECO:0000256" key="4">
    <source>
        <dbReference type="ARBA" id="ARBA00022989"/>
    </source>
</evidence>
<evidence type="ECO:0000256" key="2">
    <source>
        <dbReference type="ARBA" id="ARBA00022475"/>
    </source>
</evidence>
<sequence>MNEKISTRIIFFIAGLVTATWAVLVPYAKSNTNINDASLGTLLLCLGLGAMIAMPVTGALTSRYGCRKVITAAVLVIIISVPFLSFLSSPLLLGAGLLIFGISIGITDCAMNVQAILVEKSADKSLMSGFHGMYSVGGIAGAGAMTGLLHLGLTAITSTIIMCVAVFLLLMISVHKLLPYANPAEGPAFAVPKGIVLVLGLICFIIFMAEGTVLDWSAVYLVEKINISESLGGLGFAAFAAAMTAGRLSGDYVIEKLGAFKVVLSGTAVAILGFILVIHSIEFTLILIGYSLIGAGCSNIVPVMFSQIGKQSTMPQMVAVPAVTTLGYIGVLAGPAIIGYISHHSSITYGFVFITTLILCAAILSYAIKNILRATPQV</sequence>
<feature type="transmembrane region" description="Helical" evidence="6">
    <location>
        <begin position="347"/>
        <end position="368"/>
    </location>
</feature>
<keyword evidence="3 6" id="KW-0812">Transmembrane</keyword>
<gene>
    <name evidence="8" type="ORF">DES37_109216</name>
</gene>
<feature type="domain" description="Major facilitator superfamily (MFS) profile" evidence="7">
    <location>
        <begin position="195"/>
        <end position="378"/>
    </location>
</feature>
<dbReference type="PANTHER" id="PTHR23514">
    <property type="entry name" value="BYPASS OF STOP CODON PROTEIN 6"/>
    <property type="match status" value="1"/>
</dbReference>
<dbReference type="InterPro" id="IPR036259">
    <property type="entry name" value="MFS_trans_sf"/>
</dbReference>
<evidence type="ECO:0000256" key="5">
    <source>
        <dbReference type="ARBA" id="ARBA00023136"/>
    </source>
</evidence>
<feature type="transmembrane region" description="Helical" evidence="6">
    <location>
        <begin position="130"/>
        <end position="149"/>
    </location>
</feature>
<dbReference type="SUPFAM" id="SSF103473">
    <property type="entry name" value="MFS general substrate transporter"/>
    <property type="match status" value="1"/>
</dbReference>
<evidence type="ECO:0000256" key="6">
    <source>
        <dbReference type="SAM" id="Phobius"/>
    </source>
</evidence>
<dbReference type="CDD" id="cd17393">
    <property type="entry name" value="MFS_MosC_like"/>
    <property type="match status" value="1"/>
</dbReference>
<dbReference type="PANTHER" id="PTHR23514:SF13">
    <property type="entry name" value="INNER MEMBRANE PROTEIN YBJJ"/>
    <property type="match status" value="1"/>
</dbReference>
<dbReference type="Pfam" id="PF07690">
    <property type="entry name" value="MFS_1"/>
    <property type="match status" value="1"/>
</dbReference>
<evidence type="ECO:0000256" key="1">
    <source>
        <dbReference type="ARBA" id="ARBA00004141"/>
    </source>
</evidence>
<dbReference type="AlphaFoldDB" id="A0A317PWK2"/>
<feature type="transmembrane region" description="Helical" evidence="6">
    <location>
        <begin position="9"/>
        <end position="27"/>
    </location>
</feature>
<dbReference type="InterPro" id="IPR020846">
    <property type="entry name" value="MFS_dom"/>
</dbReference>
<evidence type="ECO:0000313" key="8">
    <source>
        <dbReference type="EMBL" id="PWW07094.1"/>
    </source>
</evidence>
<dbReference type="Proteomes" id="UP000246744">
    <property type="component" value="Unassembled WGS sequence"/>
</dbReference>
<dbReference type="PROSITE" id="PS50850">
    <property type="entry name" value="MFS"/>
    <property type="match status" value="1"/>
</dbReference>
<protein>
    <submittedName>
        <fullName evidence="8">Fucose permease</fullName>
    </submittedName>
</protein>
<keyword evidence="4 6" id="KW-1133">Transmembrane helix</keyword>
<keyword evidence="9" id="KW-1185">Reference proteome</keyword>
<dbReference type="Gene3D" id="1.20.1250.20">
    <property type="entry name" value="MFS general substrate transporter like domains"/>
    <property type="match status" value="2"/>
</dbReference>
<feature type="transmembrane region" description="Helical" evidence="6">
    <location>
        <begin position="195"/>
        <end position="219"/>
    </location>
</feature>
<dbReference type="EMBL" id="QGTS01000009">
    <property type="protein sequence ID" value="PWW07094.1"/>
    <property type="molecule type" value="Genomic_DNA"/>
</dbReference>
<evidence type="ECO:0000259" key="7">
    <source>
        <dbReference type="PROSITE" id="PS50850"/>
    </source>
</evidence>
<keyword evidence="5 6" id="KW-0472">Membrane</keyword>